<dbReference type="SUPFAM" id="SSF56349">
    <property type="entry name" value="DNA breaking-rejoining enzymes"/>
    <property type="match status" value="1"/>
</dbReference>
<evidence type="ECO:0000256" key="2">
    <source>
        <dbReference type="ARBA" id="ARBA00022679"/>
    </source>
</evidence>
<dbReference type="PANTHER" id="PTHR46098">
    <property type="entry name" value="TRNA (CYTOSINE(38)-C(5))-METHYLTRANSFERASE"/>
    <property type="match status" value="1"/>
</dbReference>
<feature type="active site" evidence="4">
    <location>
        <position position="491"/>
    </location>
</feature>
<dbReference type="RefSeq" id="XP_016610893.1">
    <property type="nucleotide sequence ID" value="XM_016750243.1"/>
</dbReference>
<evidence type="ECO:0008006" key="7">
    <source>
        <dbReference type="Google" id="ProtNLM"/>
    </source>
</evidence>
<dbReference type="OrthoDB" id="2098751at2759"/>
<dbReference type="InterPro" id="IPR001525">
    <property type="entry name" value="C5_MeTfrase"/>
</dbReference>
<protein>
    <recommendedName>
        <fullName evidence="7">DNA (cytosine-5-)-methyltransferase</fullName>
    </recommendedName>
</protein>
<dbReference type="STRING" id="645134.A0A0L0HPW5"/>
<evidence type="ECO:0000313" key="5">
    <source>
        <dbReference type="EMBL" id="KND02854.1"/>
    </source>
</evidence>
<dbReference type="InParanoid" id="A0A0L0HPW5"/>
<evidence type="ECO:0000256" key="3">
    <source>
        <dbReference type="ARBA" id="ARBA00022691"/>
    </source>
</evidence>
<organism evidence="5 6">
    <name type="scientific">Spizellomyces punctatus (strain DAOM BR117)</name>
    <dbReference type="NCBI Taxonomy" id="645134"/>
    <lineage>
        <taxon>Eukaryota</taxon>
        <taxon>Fungi</taxon>
        <taxon>Fungi incertae sedis</taxon>
        <taxon>Chytridiomycota</taxon>
        <taxon>Chytridiomycota incertae sedis</taxon>
        <taxon>Chytridiomycetes</taxon>
        <taxon>Spizellomycetales</taxon>
        <taxon>Spizellomycetaceae</taxon>
        <taxon>Spizellomyces</taxon>
    </lineage>
</organism>
<name>A0A0L0HPW5_SPIPD</name>
<evidence type="ECO:0000256" key="1">
    <source>
        <dbReference type="ARBA" id="ARBA00022603"/>
    </source>
</evidence>
<dbReference type="InterPro" id="IPR018117">
    <property type="entry name" value="C5_DNA_meth_AS"/>
</dbReference>
<dbReference type="SUPFAM" id="SSF53335">
    <property type="entry name" value="S-adenosyl-L-methionine-dependent methyltransferases"/>
    <property type="match status" value="1"/>
</dbReference>
<keyword evidence="1 4" id="KW-0489">Methyltransferase</keyword>
<dbReference type="GO" id="GO:0008168">
    <property type="term" value="F:methyltransferase activity"/>
    <property type="evidence" value="ECO:0007669"/>
    <property type="project" value="UniProtKB-KW"/>
</dbReference>
<dbReference type="PROSITE" id="PS51679">
    <property type="entry name" value="SAM_MT_C5"/>
    <property type="match status" value="1"/>
</dbReference>
<reference evidence="5 6" key="1">
    <citation type="submission" date="2009-08" db="EMBL/GenBank/DDBJ databases">
        <title>The Genome Sequence of Spizellomyces punctatus strain DAOM BR117.</title>
        <authorList>
            <consortium name="The Broad Institute Genome Sequencing Platform"/>
            <person name="Russ C."/>
            <person name="Cuomo C."/>
            <person name="Shea T."/>
            <person name="Young S.K."/>
            <person name="Zeng Q."/>
            <person name="Koehrsen M."/>
            <person name="Haas B."/>
            <person name="Borodovsky M."/>
            <person name="Guigo R."/>
            <person name="Alvarado L."/>
            <person name="Berlin A."/>
            <person name="Bochicchio J."/>
            <person name="Borenstein D."/>
            <person name="Chapman S."/>
            <person name="Chen Z."/>
            <person name="Engels R."/>
            <person name="Freedman E."/>
            <person name="Gellesch M."/>
            <person name="Goldberg J."/>
            <person name="Griggs A."/>
            <person name="Gujja S."/>
            <person name="Heiman D."/>
            <person name="Hepburn T."/>
            <person name="Howarth C."/>
            <person name="Jen D."/>
            <person name="Larson L."/>
            <person name="Lewis B."/>
            <person name="Mehta T."/>
            <person name="Park D."/>
            <person name="Pearson M."/>
            <person name="Roberts A."/>
            <person name="Saif S."/>
            <person name="Shenoy N."/>
            <person name="Sisk P."/>
            <person name="Stolte C."/>
            <person name="Sykes S."/>
            <person name="Thomson T."/>
            <person name="Walk T."/>
            <person name="White J."/>
            <person name="Yandava C."/>
            <person name="Burger G."/>
            <person name="Gray M.W."/>
            <person name="Holland P.W.H."/>
            <person name="King N."/>
            <person name="Lang F.B.F."/>
            <person name="Roger A.J."/>
            <person name="Ruiz-Trillo I."/>
            <person name="Lander E."/>
            <person name="Nusbaum C."/>
        </authorList>
    </citation>
    <scope>NUCLEOTIDE SEQUENCE [LARGE SCALE GENOMIC DNA]</scope>
    <source>
        <strain evidence="5 6">DAOM BR117</strain>
    </source>
</reference>
<dbReference type="InterPro" id="IPR050750">
    <property type="entry name" value="C5-MTase"/>
</dbReference>
<dbReference type="PANTHER" id="PTHR46098:SF1">
    <property type="entry name" value="TRNA (CYTOSINE(38)-C(5))-METHYLTRANSFERASE"/>
    <property type="match status" value="1"/>
</dbReference>
<dbReference type="GO" id="GO:0032259">
    <property type="term" value="P:methylation"/>
    <property type="evidence" value="ECO:0007669"/>
    <property type="project" value="UniProtKB-KW"/>
</dbReference>
<gene>
    <name evidence="5" type="ORF">SPPG_01933</name>
</gene>
<dbReference type="GO" id="GO:0003677">
    <property type="term" value="F:DNA binding"/>
    <property type="evidence" value="ECO:0007669"/>
    <property type="project" value="InterPro"/>
</dbReference>
<evidence type="ECO:0000256" key="4">
    <source>
        <dbReference type="PROSITE-ProRule" id="PRU01016"/>
    </source>
</evidence>
<dbReference type="GeneID" id="27685564"/>
<dbReference type="Proteomes" id="UP000053201">
    <property type="component" value="Unassembled WGS sequence"/>
</dbReference>
<keyword evidence="2 4" id="KW-0808">Transferase</keyword>
<sequence length="1046" mass="120470">MDALTTQEQRVKATWFIICPDVDNTFFETAKAMHQILTGKLYKVRYKTSDTYLYERWNIARRTGYNFSTAGKVIIELEKTVSQEDMPTTLGTILMIEKLSKENRLPYEEVWHKTIQFFGRRQDVVAVQMRNALEESQRGACQLEEEECQSDDRIDSAVVIDSAIDPSGDASVVEGGENGWSRRLRKRTRDAITDSSSSESEADTAPEERLLKLSSTYEHEYLTPQWLWEKVYQLTNGIDLDPCWHVESVVRAKKTYGMQLDGSFINALHLEKWDSGEWVWLNPPGHALFPSHLGHPDNINLHGQFWNKVFLEMSKGHIERICAIVPNVGSSTWLATLFKEGLICFLHKRIDWVLSLAAKERRMKNPKTARDLFPRLIVYLDSDPTYPYQQRFAEIFSDVGFIPGYNLRMWKQPQPLRHIRYLSVCSGIGVGELALQHVLPSAECVGYFEVDKDALAVYQHHFPNHTNFGDVTKADVGKLPDFDLLIGGIPCQPFSTMVSNHHIRKNHDDPRAEPFKHYVHILKAKKPRWFLMECVSYMEKETEQRISREIGVLPVAIDSGNFAAQSRRRNYWANWYIPQPIRSKGIKLEDIVERSVPPNPAIKRKELKEFHPPLDTVSCLIRPMENGKKTGTVSLRTDGKSNCLLTTDSYQSTLVISGGFRFLTHLERERLQGLPDNYTSMVSSNKARLRIVGNSFNLPTIEYILQQMISALKMQQDPQPIDAESALYETLHAILDRIQQSPNTKKQDKSRLNQLKGNNLLSLFQTPEILISRIKEKWTNEHTYYNYIKLVSKIARNATRAEKAMILHLAEDAMDDLDSHFTDTFHSHFKNVTFERFKQSKNEAASQEMTQEDITNYVPYSELLAGLKVALTFINEGNIVEHQFLIALGMNLDADKIRRCDIFKAMISEDANVTVNNEGKTVFIRKCNKTGEKNVLIQMGNTIQPYVNMLANVRKGNGQDRLFLKPDGSIPTDAWYSDEFSNAMERMFGKRVTQKRLRISVGMHLSERDNGDHAYQKEIERRMGHTYAVHQRYYNLFKSFVEQPRN</sequence>
<dbReference type="EMBL" id="KQ257452">
    <property type="protein sequence ID" value="KND02854.1"/>
    <property type="molecule type" value="Genomic_DNA"/>
</dbReference>
<accession>A0A0L0HPW5</accession>
<dbReference type="InterPro" id="IPR029063">
    <property type="entry name" value="SAM-dependent_MTases_sf"/>
</dbReference>
<dbReference type="VEuPathDB" id="FungiDB:SPPG_01933"/>
<proteinExistence type="inferred from homology"/>
<keyword evidence="3 4" id="KW-0949">S-adenosyl-L-methionine</keyword>
<keyword evidence="6" id="KW-1185">Reference proteome</keyword>
<dbReference type="InterPro" id="IPR011010">
    <property type="entry name" value="DNA_brk_join_enz"/>
</dbReference>
<evidence type="ECO:0000313" key="6">
    <source>
        <dbReference type="Proteomes" id="UP000053201"/>
    </source>
</evidence>
<comment type="similarity">
    <text evidence="4">Belongs to the class I-like SAM-binding methyltransferase superfamily. C5-methyltransferase family.</text>
</comment>
<dbReference type="Gene3D" id="3.40.50.150">
    <property type="entry name" value="Vaccinia Virus protein VP39"/>
    <property type="match status" value="1"/>
</dbReference>
<dbReference type="AlphaFoldDB" id="A0A0L0HPW5"/>
<dbReference type="Pfam" id="PF00145">
    <property type="entry name" value="DNA_methylase"/>
    <property type="match status" value="2"/>
</dbReference>
<dbReference type="PROSITE" id="PS00094">
    <property type="entry name" value="C5_MTASE_1"/>
    <property type="match status" value="1"/>
</dbReference>